<dbReference type="KEGG" id="aplc:110983140"/>
<evidence type="ECO:0000259" key="7">
    <source>
        <dbReference type="PROSITE" id="PS50871"/>
    </source>
</evidence>
<dbReference type="InterPro" id="IPR008983">
    <property type="entry name" value="Tumour_necrosis_fac-like_dom"/>
</dbReference>
<evidence type="ECO:0000256" key="1">
    <source>
        <dbReference type="ARBA" id="ARBA00004613"/>
    </source>
</evidence>
<reference evidence="9" key="1">
    <citation type="submission" date="2025-08" db="UniProtKB">
        <authorList>
            <consortium name="RefSeq"/>
        </authorList>
    </citation>
    <scope>IDENTIFICATION</scope>
</reference>
<dbReference type="Gene3D" id="2.60.120.40">
    <property type="match status" value="1"/>
</dbReference>
<keyword evidence="3 6" id="KW-0732">Signal</keyword>
<proteinExistence type="predicted"/>
<protein>
    <submittedName>
        <fullName evidence="9">Complement C1q subcomponent subunit B-like</fullName>
    </submittedName>
</protein>
<keyword evidence="8" id="KW-1185">Reference proteome</keyword>
<dbReference type="SMART" id="SM00110">
    <property type="entry name" value="C1Q"/>
    <property type="match status" value="1"/>
</dbReference>
<keyword evidence="4" id="KW-0176">Collagen</keyword>
<sequence length="275" mass="28842">MQLCLTTTLSTVVLLGSFIKLRAEITRPASTDGDGLGSQVCPMCCQGPAGTPGIPGLPGNQGLLGPIGSNGDPGVKGEKGEIGPVGNAGEVGALGNPGPKGDNGIGFPGKTGPRGPVGEVGAPGKAGIKGQKGEPGEMPDDSVHQVAFTVMRTSVSSKFSSLDNRLAFERVQTLLPATSFDLATGTFTCNVPGTYLFTFSVYKYNHEINLYVQLRNNNNIIVTCFSHESILSEHVSASAVLVLQRRDSVYLTMKGQTWSDNNHYTSFSGFLLYAE</sequence>
<evidence type="ECO:0000256" key="6">
    <source>
        <dbReference type="SAM" id="SignalP"/>
    </source>
</evidence>
<evidence type="ECO:0000313" key="9">
    <source>
        <dbReference type="RefSeq" id="XP_022097827.1"/>
    </source>
</evidence>
<evidence type="ECO:0000256" key="2">
    <source>
        <dbReference type="ARBA" id="ARBA00022525"/>
    </source>
</evidence>
<dbReference type="InterPro" id="IPR001073">
    <property type="entry name" value="C1q_dom"/>
</dbReference>
<dbReference type="AlphaFoldDB" id="A0A8B7YYR0"/>
<comment type="subcellular location">
    <subcellularLocation>
        <location evidence="1">Secreted</location>
    </subcellularLocation>
</comment>
<dbReference type="Pfam" id="PF01391">
    <property type="entry name" value="Collagen"/>
    <property type="match status" value="1"/>
</dbReference>
<evidence type="ECO:0000256" key="5">
    <source>
        <dbReference type="SAM" id="MobiDB-lite"/>
    </source>
</evidence>
<dbReference type="Proteomes" id="UP000694845">
    <property type="component" value="Unplaced"/>
</dbReference>
<evidence type="ECO:0000256" key="3">
    <source>
        <dbReference type="ARBA" id="ARBA00022729"/>
    </source>
</evidence>
<dbReference type="InterPro" id="IPR008160">
    <property type="entry name" value="Collagen"/>
</dbReference>
<feature type="signal peptide" evidence="6">
    <location>
        <begin position="1"/>
        <end position="23"/>
    </location>
</feature>
<feature type="domain" description="C1q" evidence="7">
    <location>
        <begin position="141"/>
        <end position="275"/>
    </location>
</feature>
<gene>
    <name evidence="9" type="primary">LOC110983140</name>
</gene>
<accession>A0A8B7YYR0</accession>
<evidence type="ECO:0000256" key="4">
    <source>
        <dbReference type="ARBA" id="ARBA00023119"/>
    </source>
</evidence>
<dbReference type="PRINTS" id="PR00007">
    <property type="entry name" value="COMPLEMNTC1Q"/>
</dbReference>
<dbReference type="SUPFAM" id="SSF49842">
    <property type="entry name" value="TNF-like"/>
    <property type="match status" value="1"/>
</dbReference>
<dbReference type="PANTHER" id="PTHR15427:SF52">
    <property type="entry name" value="C1Q DOMAIN-CONTAINING PROTEIN"/>
    <property type="match status" value="1"/>
</dbReference>
<dbReference type="GeneID" id="110983140"/>
<name>A0A8B7YYR0_ACAPL</name>
<dbReference type="RefSeq" id="XP_022097827.1">
    <property type="nucleotide sequence ID" value="XM_022242135.1"/>
</dbReference>
<organism evidence="8 9">
    <name type="scientific">Acanthaster planci</name>
    <name type="common">Crown-of-thorns starfish</name>
    <dbReference type="NCBI Taxonomy" id="133434"/>
    <lineage>
        <taxon>Eukaryota</taxon>
        <taxon>Metazoa</taxon>
        <taxon>Echinodermata</taxon>
        <taxon>Eleutherozoa</taxon>
        <taxon>Asterozoa</taxon>
        <taxon>Asteroidea</taxon>
        <taxon>Valvatacea</taxon>
        <taxon>Valvatida</taxon>
        <taxon>Acanthasteridae</taxon>
        <taxon>Acanthaster</taxon>
    </lineage>
</organism>
<evidence type="ECO:0000313" key="8">
    <source>
        <dbReference type="Proteomes" id="UP000694845"/>
    </source>
</evidence>
<feature type="chain" id="PRO_5034691110" evidence="6">
    <location>
        <begin position="24"/>
        <end position="275"/>
    </location>
</feature>
<feature type="region of interest" description="Disordered" evidence="5">
    <location>
        <begin position="86"/>
        <end position="117"/>
    </location>
</feature>
<dbReference type="Pfam" id="PF00386">
    <property type="entry name" value="C1q"/>
    <property type="match status" value="1"/>
</dbReference>
<keyword evidence="2" id="KW-0964">Secreted</keyword>
<dbReference type="OrthoDB" id="5875591at2759"/>
<dbReference type="GO" id="GO:0005576">
    <property type="term" value="C:extracellular region"/>
    <property type="evidence" value="ECO:0007669"/>
    <property type="project" value="UniProtKB-SubCell"/>
</dbReference>
<dbReference type="PANTHER" id="PTHR15427">
    <property type="entry name" value="EMILIN ELASTIN MICROFIBRIL INTERFACE-LOCATED PROTEIN ELASTIN MICROFIBRIL INTERFACER"/>
    <property type="match status" value="1"/>
</dbReference>
<dbReference type="InterPro" id="IPR050392">
    <property type="entry name" value="Collagen/C1q_domain"/>
</dbReference>
<dbReference type="PROSITE" id="PS50871">
    <property type="entry name" value="C1Q"/>
    <property type="match status" value="1"/>
</dbReference>